<dbReference type="InterPro" id="IPR000182">
    <property type="entry name" value="GNAT_dom"/>
</dbReference>
<sequence length="234" mass="26106">MSDSASPAAAELESATKAKPINHIEIANKKSDEEFVNEYLRPRKGWTQWTHPTTAARYTLSLHRATSLTPEDLDACFHVVFEGSGHDYKASGVGWHPAAKRKEMRHRDLRYVLVKDGAGAVQGFTSMMPTYENYEPVVYCYEIHLRPELQGAGFGKQLLGLITDAAENIPSVVKAMLTCFMSNTNGIGFYTKMGFVRDEFSPPERKLRGKIIAPDYMIMSRRTALGRRMGPGAS</sequence>
<comment type="caution">
    <text evidence="13">The sequence shown here is derived from an EMBL/GenBank/DDBJ whole genome shotgun (WGS) entry which is preliminary data.</text>
</comment>
<reference evidence="13" key="1">
    <citation type="journal article" date="2021" name="Nat. Commun.">
        <title>Genetic determinants of endophytism in the Arabidopsis root mycobiome.</title>
        <authorList>
            <person name="Mesny F."/>
            <person name="Miyauchi S."/>
            <person name="Thiergart T."/>
            <person name="Pickel B."/>
            <person name="Atanasova L."/>
            <person name="Karlsson M."/>
            <person name="Huettel B."/>
            <person name="Barry K.W."/>
            <person name="Haridas S."/>
            <person name="Chen C."/>
            <person name="Bauer D."/>
            <person name="Andreopoulos W."/>
            <person name="Pangilinan J."/>
            <person name="LaButti K."/>
            <person name="Riley R."/>
            <person name="Lipzen A."/>
            <person name="Clum A."/>
            <person name="Drula E."/>
            <person name="Henrissat B."/>
            <person name="Kohler A."/>
            <person name="Grigoriev I.V."/>
            <person name="Martin F.M."/>
            <person name="Hacquard S."/>
        </authorList>
    </citation>
    <scope>NUCLEOTIDE SEQUENCE</scope>
    <source>
        <strain evidence="13">MPI-CAGE-CH-0235</strain>
    </source>
</reference>
<evidence type="ECO:0000256" key="10">
    <source>
        <dbReference type="ARBA" id="ARBA00047821"/>
    </source>
</evidence>
<dbReference type="GO" id="GO:0005737">
    <property type="term" value="C:cytoplasm"/>
    <property type="evidence" value="ECO:0007669"/>
    <property type="project" value="UniProtKB-SubCell"/>
</dbReference>
<keyword evidence="14" id="KW-1185">Reference proteome</keyword>
<dbReference type="Gene3D" id="3.40.630.30">
    <property type="match status" value="1"/>
</dbReference>
<keyword evidence="6" id="KW-0963">Cytoplasm</keyword>
<dbReference type="EMBL" id="JAGPNK010000006">
    <property type="protein sequence ID" value="KAH7320165.1"/>
    <property type="molecule type" value="Genomic_DNA"/>
</dbReference>
<comment type="catalytic activity">
    <reaction evidence="10">
        <text>N-terminal L-seryl-[histone H2A] + acetyl-CoA = N-terminal N(alpha)-acetyl-L-seryl-[histone H2A] + CoA + H(+)</text>
        <dbReference type="Rhea" id="RHEA:50600"/>
        <dbReference type="Rhea" id="RHEA-COMP:12742"/>
        <dbReference type="Rhea" id="RHEA-COMP:12744"/>
        <dbReference type="ChEBI" id="CHEBI:15378"/>
        <dbReference type="ChEBI" id="CHEBI:57287"/>
        <dbReference type="ChEBI" id="CHEBI:57288"/>
        <dbReference type="ChEBI" id="CHEBI:64738"/>
        <dbReference type="ChEBI" id="CHEBI:83690"/>
        <dbReference type="EC" id="2.3.1.257"/>
    </reaction>
</comment>
<evidence type="ECO:0000256" key="1">
    <source>
        <dbReference type="ARBA" id="ARBA00004123"/>
    </source>
</evidence>
<evidence type="ECO:0000256" key="8">
    <source>
        <dbReference type="ARBA" id="ARBA00023242"/>
    </source>
</evidence>
<evidence type="ECO:0000313" key="14">
    <source>
        <dbReference type="Proteomes" id="UP000813444"/>
    </source>
</evidence>
<evidence type="ECO:0000259" key="12">
    <source>
        <dbReference type="PROSITE" id="PS51186"/>
    </source>
</evidence>
<dbReference type="AlphaFoldDB" id="A0A8K0WSS8"/>
<comment type="catalytic activity">
    <reaction evidence="11">
        <text>N-terminal L-seryl-[histone H4] + acetyl-CoA = N-terminal N(alpha)-acetyl-L-seryl-[histone H4] + CoA + H(+)</text>
        <dbReference type="Rhea" id="RHEA:50596"/>
        <dbReference type="Rhea" id="RHEA-COMP:12740"/>
        <dbReference type="Rhea" id="RHEA-COMP:12743"/>
        <dbReference type="ChEBI" id="CHEBI:15378"/>
        <dbReference type="ChEBI" id="CHEBI:57287"/>
        <dbReference type="ChEBI" id="CHEBI:57288"/>
        <dbReference type="ChEBI" id="CHEBI:64738"/>
        <dbReference type="ChEBI" id="CHEBI:83690"/>
        <dbReference type="EC" id="2.3.1.257"/>
    </reaction>
</comment>
<name>A0A8K0WSS8_9HYPO</name>
<keyword evidence="7" id="KW-0808">Transferase</keyword>
<dbReference type="InterPro" id="IPR016181">
    <property type="entry name" value="Acyl_CoA_acyltransferase"/>
</dbReference>
<dbReference type="OrthoDB" id="424551at2759"/>
<dbReference type="GO" id="GO:0005634">
    <property type="term" value="C:nucleus"/>
    <property type="evidence" value="ECO:0007669"/>
    <property type="project" value="UniProtKB-SubCell"/>
</dbReference>
<evidence type="ECO:0000256" key="3">
    <source>
        <dbReference type="ARBA" id="ARBA00008870"/>
    </source>
</evidence>
<dbReference type="Proteomes" id="UP000813444">
    <property type="component" value="Unassembled WGS sequence"/>
</dbReference>
<evidence type="ECO:0000256" key="2">
    <source>
        <dbReference type="ARBA" id="ARBA00004496"/>
    </source>
</evidence>
<evidence type="ECO:0000256" key="4">
    <source>
        <dbReference type="ARBA" id="ARBA00012950"/>
    </source>
</evidence>
<protein>
    <recommendedName>
        <fullName evidence="5">N-alpha-acetyltransferase 40</fullName>
        <ecNumber evidence="4">2.3.1.257</ecNumber>
    </recommendedName>
</protein>
<evidence type="ECO:0000313" key="13">
    <source>
        <dbReference type="EMBL" id="KAH7320165.1"/>
    </source>
</evidence>
<dbReference type="EC" id="2.3.1.257" evidence="4"/>
<dbReference type="PANTHER" id="PTHR20531">
    <property type="entry name" value="N-ALPHA-ACETYLTRANSFERASE 40"/>
    <property type="match status" value="1"/>
</dbReference>
<comment type="similarity">
    <text evidence="3">Belongs to the acetyltransferase family. NAA40 subfamily.</text>
</comment>
<dbReference type="SUPFAM" id="SSF55729">
    <property type="entry name" value="Acyl-CoA N-acyltransferases (Nat)"/>
    <property type="match status" value="1"/>
</dbReference>
<evidence type="ECO:0000256" key="7">
    <source>
        <dbReference type="ARBA" id="ARBA00022679"/>
    </source>
</evidence>
<dbReference type="InterPro" id="IPR039949">
    <property type="entry name" value="NAA40"/>
</dbReference>
<feature type="domain" description="N-acetyltransferase" evidence="12">
    <location>
        <begin position="63"/>
        <end position="222"/>
    </location>
</feature>
<accession>A0A8K0WSS8</accession>
<keyword evidence="8" id="KW-0539">Nucleus</keyword>
<evidence type="ECO:0000256" key="11">
    <source>
        <dbReference type="ARBA" id="ARBA00049524"/>
    </source>
</evidence>
<gene>
    <name evidence="13" type="ORF">B0I35DRAFT_230282</name>
</gene>
<evidence type="ECO:0000256" key="6">
    <source>
        <dbReference type="ARBA" id="ARBA00022490"/>
    </source>
</evidence>
<keyword evidence="9" id="KW-0012">Acyltransferase</keyword>
<dbReference type="GO" id="GO:1990189">
    <property type="term" value="F:protein N-terminal-serine acetyltransferase activity"/>
    <property type="evidence" value="ECO:0007669"/>
    <property type="project" value="UniProtKB-EC"/>
</dbReference>
<dbReference type="GO" id="GO:0043998">
    <property type="term" value="F:histone H2A acetyltransferase activity"/>
    <property type="evidence" value="ECO:0007669"/>
    <property type="project" value="InterPro"/>
</dbReference>
<comment type="subcellular location">
    <subcellularLocation>
        <location evidence="2">Cytoplasm</location>
    </subcellularLocation>
    <subcellularLocation>
        <location evidence="1">Nucleus</location>
    </subcellularLocation>
</comment>
<dbReference type="Pfam" id="PF00583">
    <property type="entry name" value="Acetyltransf_1"/>
    <property type="match status" value="1"/>
</dbReference>
<proteinExistence type="inferred from homology"/>
<dbReference type="PANTHER" id="PTHR20531:SF1">
    <property type="entry name" value="N-ALPHA-ACETYLTRANSFERASE 40"/>
    <property type="match status" value="1"/>
</dbReference>
<organism evidence="13 14">
    <name type="scientific">Stachybotrys elegans</name>
    <dbReference type="NCBI Taxonomy" id="80388"/>
    <lineage>
        <taxon>Eukaryota</taxon>
        <taxon>Fungi</taxon>
        <taxon>Dikarya</taxon>
        <taxon>Ascomycota</taxon>
        <taxon>Pezizomycotina</taxon>
        <taxon>Sordariomycetes</taxon>
        <taxon>Hypocreomycetidae</taxon>
        <taxon>Hypocreales</taxon>
        <taxon>Stachybotryaceae</taxon>
        <taxon>Stachybotrys</taxon>
    </lineage>
</organism>
<evidence type="ECO:0000256" key="9">
    <source>
        <dbReference type="ARBA" id="ARBA00023315"/>
    </source>
</evidence>
<dbReference type="GO" id="GO:0010485">
    <property type="term" value="F:histone H4 acetyltransferase activity"/>
    <property type="evidence" value="ECO:0007669"/>
    <property type="project" value="InterPro"/>
</dbReference>
<evidence type="ECO:0000256" key="5">
    <source>
        <dbReference type="ARBA" id="ARBA00015043"/>
    </source>
</evidence>
<dbReference type="PROSITE" id="PS51186">
    <property type="entry name" value="GNAT"/>
    <property type="match status" value="1"/>
</dbReference>